<dbReference type="PANTHER" id="PTHR45814:SF2">
    <property type="entry name" value="HISTONE-LYSINE N-METHYLTRANSFERASE SETD1"/>
    <property type="match status" value="1"/>
</dbReference>
<evidence type="ECO:0000259" key="9">
    <source>
        <dbReference type="PROSITE" id="PS50280"/>
    </source>
</evidence>
<proteinExistence type="predicted"/>
<keyword evidence="4" id="KW-0808">Transferase</keyword>
<gene>
    <name evidence="10" type="ORF">PFNF54_01624</name>
</gene>
<dbReference type="AlphaFoldDB" id="W7JY56"/>
<evidence type="ECO:0000256" key="5">
    <source>
        <dbReference type="ARBA" id="ARBA00022691"/>
    </source>
</evidence>
<keyword evidence="5" id="KW-0949">S-adenosyl-L-methionine</keyword>
<organism evidence="10 11">
    <name type="scientific">Plasmodium falciparum (isolate NF54)</name>
    <dbReference type="NCBI Taxonomy" id="5843"/>
    <lineage>
        <taxon>Eukaryota</taxon>
        <taxon>Sar</taxon>
        <taxon>Alveolata</taxon>
        <taxon>Apicomplexa</taxon>
        <taxon>Aconoidasida</taxon>
        <taxon>Haemosporida</taxon>
        <taxon>Plasmodiidae</taxon>
        <taxon>Plasmodium</taxon>
        <taxon>Plasmodium (Laverania)</taxon>
    </lineage>
</organism>
<dbReference type="PROSITE" id="PS50280">
    <property type="entry name" value="SET"/>
    <property type="match status" value="1"/>
</dbReference>
<keyword evidence="11" id="KW-1185">Reference proteome</keyword>
<dbReference type="PANTHER" id="PTHR45814">
    <property type="entry name" value="HISTONE-LYSINE N-METHYLTRANSFERASE SETD1"/>
    <property type="match status" value="1"/>
</dbReference>
<dbReference type="EC" id="2.1.1.354" evidence="2"/>
<dbReference type="InterPro" id="IPR044570">
    <property type="entry name" value="Set1-like"/>
</dbReference>
<reference evidence="10 11" key="1">
    <citation type="submission" date="2013-02" db="EMBL/GenBank/DDBJ databases">
        <title>The Genome Sequence of Plasmodium falciparum NF54.</title>
        <authorList>
            <consortium name="The Broad Institute Genome Sequencing Platform"/>
            <consortium name="The Broad Institute Genome Sequencing Center for Infectious Disease"/>
            <person name="Neafsey D."/>
            <person name="Cheeseman I."/>
            <person name="Volkman S."/>
            <person name="Adams J."/>
            <person name="Walker B."/>
            <person name="Young S.K."/>
            <person name="Zeng Q."/>
            <person name="Gargeya S."/>
            <person name="Fitzgerald M."/>
            <person name="Haas B."/>
            <person name="Abouelleil A."/>
            <person name="Alvarado L."/>
            <person name="Arachchi H.M."/>
            <person name="Berlin A.M."/>
            <person name="Chapman S.B."/>
            <person name="Dewar J."/>
            <person name="Goldberg J."/>
            <person name="Griggs A."/>
            <person name="Gujja S."/>
            <person name="Hansen M."/>
            <person name="Howarth C."/>
            <person name="Imamovic A."/>
            <person name="Larimer J."/>
            <person name="McCowan C."/>
            <person name="Murphy C."/>
            <person name="Neiman D."/>
            <person name="Pearson M."/>
            <person name="Priest M."/>
            <person name="Roberts A."/>
            <person name="Saif S."/>
            <person name="Shea T."/>
            <person name="Sisk P."/>
            <person name="Sykes S."/>
            <person name="Wortman J."/>
            <person name="Nusbaum C."/>
            <person name="Birren B."/>
        </authorList>
    </citation>
    <scope>NUCLEOTIDE SEQUENCE [LARGE SCALE GENOMIC DNA]</scope>
    <source>
        <strain evidence="10 11">NF54</strain>
    </source>
</reference>
<dbReference type="InterPro" id="IPR001214">
    <property type="entry name" value="SET_dom"/>
</dbReference>
<protein>
    <recommendedName>
        <fullName evidence="2">[histone H3]-lysine(4) N-trimethyltransferase</fullName>
        <ecNumber evidence="2">2.1.1.354</ecNumber>
    </recommendedName>
</protein>
<evidence type="ECO:0000313" key="10">
    <source>
        <dbReference type="EMBL" id="EWC89571.1"/>
    </source>
</evidence>
<keyword evidence="6" id="KW-0156">Chromatin regulator</keyword>
<feature type="domain" description="SET" evidence="9">
    <location>
        <begin position="1"/>
        <end position="63"/>
    </location>
</feature>
<evidence type="ECO:0000256" key="4">
    <source>
        <dbReference type="ARBA" id="ARBA00022679"/>
    </source>
</evidence>
<evidence type="ECO:0000256" key="8">
    <source>
        <dbReference type="ARBA" id="ARBA00047571"/>
    </source>
</evidence>
<dbReference type="Proteomes" id="UP000030673">
    <property type="component" value="Unassembled WGS sequence"/>
</dbReference>
<evidence type="ECO:0000313" key="11">
    <source>
        <dbReference type="Proteomes" id="UP000030673"/>
    </source>
</evidence>
<evidence type="ECO:0000256" key="2">
    <source>
        <dbReference type="ARBA" id="ARBA00012182"/>
    </source>
</evidence>
<comment type="catalytic activity">
    <reaction evidence="8">
        <text>L-lysyl(4)-[histone H3] + 3 S-adenosyl-L-methionine = N(6),N(6),N(6)-trimethyl-L-lysyl(4)-[histone H3] + 3 S-adenosyl-L-homocysteine + 3 H(+)</text>
        <dbReference type="Rhea" id="RHEA:60260"/>
        <dbReference type="Rhea" id="RHEA-COMP:15537"/>
        <dbReference type="Rhea" id="RHEA-COMP:15547"/>
        <dbReference type="ChEBI" id="CHEBI:15378"/>
        <dbReference type="ChEBI" id="CHEBI:29969"/>
        <dbReference type="ChEBI" id="CHEBI:57856"/>
        <dbReference type="ChEBI" id="CHEBI:59789"/>
        <dbReference type="ChEBI" id="CHEBI:61961"/>
        <dbReference type="EC" id="2.1.1.354"/>
    </reaction>
</comment>
<evidence type="ECO:0000256" key="1">
    <source>
        <dbReference type="ARBA" id="ARBA00004123"/>
    </source>
</evidence>
<dbReference type="GO" id="GO:0032259">
    <property type="term" value="P:methylation"/>
    <property type="evidence" value="ECO:0007669"/>
    <property type="project" value="UniProtKB-KW"/>
</dbReference>
<dbReference type="GO" id="GO:0048188">
    <property type="term" value="C:Set1C/COMPASS complex"/>
    <property type="evidence" value="ECO:0007669"/>
    <property type="project" value="TreeGrafter"/>
</dbReference>
<dbReference type="InterPro" id="IPR046341">
    <property type="entry name" value="SET_dom_sf"/>
</dbReference>
<keyword evidence="7" id="KW-0539">Nucleus</keyword>
<comment type="subcellular location">
    <subcellularLocation>
        <location evidence="1">Nucleus</location>
    </subcellularLocation>
</comment>
<sequence>MFRLNENIIIDATKWGNVSRFINHSCEPNCFCKIVSCDQNLKHIVIFAKRDIAAHEEITYDYQGCTREVVYNDNVLCKYSNLDTTIFKENEKENEKNIRKTVKYKYNINSAMSYRYLMNISSNLRLYVKKSSIHGYGLYTCEFINEGEVKIIFICYIWLERKYILSY</sequence>
<dbReference type="EMBL" id="KI928253">
    <property type="protein sequence ID" value="EWC89571.1"/>
    <property type="molecule type" value="Genomic_DNA"/>
</dbReference>
<dbReference type="Gene3D" id="2.170.270.10">
    <property type="entry name" value="SET domain"/>
    <property type="match status" value="2"/>
</dbReference>
<dbReference type="GO" id="GO:0140999">
    <property type="term" value="F:histone H3K4 trimethyltransferase activity"/>
    <property type="evidence" value="ECO:0007669"/>
    <property type="project" value="UniProtKB-EC"/>
</dbReference>
<accession>W7JY56</accession>
<dbReference type="SMART" id="SM00317">
    <property type="entry name" value="SET"/>
    <property type="match status" value="1"/>
</dbReference>
<dbReference type="Pfam" id="PF00856">
    <property type="entry name" value="SET"/>
    <property type="match status" value="1"/>
</dbReference>
<evidence type="ECO:0000256" key="6">
    <source>
        <dbReference type="ARBA" id="ARBA00022853"/>
    </source>
</evidence>
<evidence type="ECO:0000256" key="7">
    <source>
        <dbReference type="ARBA" id="ARBA00023242"/>
    </source>
</evidence>
<keyword evidence="3" id="KW-0489">Methyltransferase</keyword>
<dbReference type="SUPFAM" id="SSF82199">
    <property type="entry name" value="SET domain"/>
    <property type="match status" value="1"/>
</dbReference>
<evidence type="ECO:0000256" key="3">
    <source>
        <dbReference type="ARBA" id="ARBA00022603"/>
    </source>
</evidence>
<name>W7JY56_PLAFO</name>